<feature type="chain" id="PRO_5012616252" description="Lipase" evidence="9">
    <location>
        <begin position="18"/>
        <end position="386"/>
    </location>
</feature>
<feature type="active site" description="Charge relay system" evidence="8">
    <location>
        <position position="358"/>
    </location>
</feature>
<evidence type="ECO:0000256" key="9">
    <source>
        <dbReference type="SAM" id="SignalP"/>
    </source>
</evidence>
<evidence type="ECO:0000256" key="6">
    <source>
        <dbReference type="ARBA" id="ARBA00023180"/>
    </source>
</evidence>
<keyword evidence="4 7" id="KW-0442">Lipid degradation</keyword>
<sequence length="386" mass="43900">MWLRAVVVIFVAVVVQFYVLMQKLPPETYMSIQKMCENQGYNATDHTVVTQDGYILTMFRIFKNKPKGHPVLLLHSIGGSAESFIINLSTHPLGYKLIDAGYDVWLLNNRGNIYSQGHLKLNPLSKEFWDWDCGEMAKYDLDSSINYIKKLTKKQKFAMVGHSQGGSMILGALALNPEYEDNVSVAISIAGTAGTLSKPSFRMKIITSNILQKILELCKVYSIFGSRSEFTGKLYTAFPWLGAFVFNDRYDVYLNNDEVKHLGYYAVKTPGGTSVKNLQFFSRFSNKLERFRMPDKGPEKNLKVYGNETAPLVDYSKVKPKTAVFGGLYDQIIRFEDVQNLYDQLPKDNVLFYKGDYHLDHNGFLLSSNDGYINDLIVILHKAFQD</sequence>
<feature type="signal peptide" evidence="9">
    <location>
        <begin position="1"/>
        <end position="17"/>
    </location>
</feature>
<evidence type="ECO:0000256" key="4">
    <source>
        <dbReference type="ARBA" id="ARBA00022963"/>
    </source>
</evidence>
<organism evidence="11 12">
    <name type="scientific">Stentor coeruleus</name>
    <dbReference type="NCBI Taxonomy" id="5963"/>
    <lineage>
        <taxon>Eukaryota</taxon>
        <taxon>Sar</taxon>
        <taxon>Alveolata</taxon>
        <taxon>Ciliophora</taxon>
        <taxon>Postciliodesmatophora</taxon>
        <taxon>Heterotrichea</taxon>
        <taxon>Heterotrichida</taxon>
        <taxon>Stentoridae</taxon>
        <taxon>Stentor</taxon>
    </lineage>
</organism>
<evidence type="ECO:0000259" key="10">
    <source>
        <dbReference type="Pfam" id="PF00561"/>
    </source>
</evidence>
<feature type="active site" description="Nucleophile" evidence="8">
    <location>
        <position position="163"/>
    </location>
</feature>
<evidence type="ECO:0000256" key="3">
    <source>
        <dbReference type="ARBA" id="ARBA00022801"/>
    </source>
</evidence>
<keyword evidence="3 7" id="KW-0378">Hydrolase</keyword>
<dbReference type="PANTHER" id="PTHR11005">
    <property type="entry name" value="LYSOSOMAL ACID LIPASE-RELATED"/>
    <property type="match status" value="1"/>
</dbReference>
<dbReference type="SUPFAM" id="SSF53474">
    <property type="entry name" value="alpha/beta-Hydrolases"/>
    <property type="match status" value="1"/>
</dbReference>
<dbReference type="FunFam" id="3.40.50.1820:FF:000057">
    <property type="entry name" value="Lipase"/>
    <property type="match status" value="1"/>
</dbReference>
<feature type="active site" description="Charge relay system" evidence="8">
    <location>
        <position position="330"/>
    </location>
</feature>
<name>A0A1R2BU37_9CILI</name>
<keyword evidence="12" id="KW-1185">Reference proteome</keyword>
<dbReference type="InterPro" id="IPR025483">
    <property type="entry name" value="Lipase_euk"/>
</dbReference>
<keyword evidence="2 9" id="KW-0732">Signal</keyword>
<dbReference type="AlphaFoldDB" id="A0A1R2BU37"/>
<evidence type="ECO:0000256" key="5">
    <source>
        <dbReference type="ARBA" id="ARBA00023098"/>
    </source>
</evidence>
<protein>
    <recommendedName>
        <fullName evidence="7">Lipase</fullName>
    </recommendedName>
</protein>
<dbReference type="GO" id="GO:0016788">
    <property type="term" value="F:hydrolase activity, acting on ester bonds"/>
    <property type="evidence" value="ECO:0007669"/>
    <property type="project" value="InterPro"/>
</dbReference>
<feature type="domain" description="AB hydrolase-1" evidence="10">
    <location>
        <begin position="70"/>
        <end position="359"/>
    </location>
</feature>
<evidence type="ECO:0000256" key="2">
    <source>
        <dbReference type="ARBA" id="ARBA00022729"/>
    </source>
</evidence>
<keyword evidence="6" id="KW-0325">Glycoprotein</keyword>
<dbReference type="GO" id="GO:0016042">
    <property type="term" value="P:lipid catabolic process"/>
    <property type="evidence" value="ECO:0007669"/>
    <property type="project" value="UniProtKB-KW"/>
</dbReference>
<evidence type="ECO:0000256" key="8">
    <source>
        <dbReference type="PIRSR" id="PIRSR000862-1"/>
    </source>
</evidence>
<dbReference type="PIRSF" id="PIRSF000862">
    <property type="entry name" value="Steryl_ester_lip"/>
    <property type="match status" value="1"/>
</dbReference>
<reference evidence="11 12" key="1">
    <citation type="submission" date="2016-11" db="EMBL/GenBank/DDBJ databases">
        <title>The macronuclear genome of Stentor coeruleus: a giant cell with tiny introns.</title>
        <authorList>
            <person name="Slabodnick M."/>
            <person name="Ruby J.G."/>
            <person name="Reiff S.B."/>
            <person name="Swart E.C."/>
            <person name="Gosai S."/>
            <person name="Prabakaran S."/>
            <person name="Witkowska E."/>
            <person name="Larue G.E."/>
            <person name="Fisher S."/>
            <person name="Freeman R.M."/>
            <person name="Gunawardena J."/>
            <person name="Chu W."/>
            <person name="Stover N.A."/>
            <person name="Gregory B.D."/>
            <person name="Nowacki M."/>
            <person name="Derisi J."/>
            <person name="Roy S.W."/>
            <person name="Marshall W.F."/>
            <person name="Sood P."/>
        </authorList>
    </citation>
    <scope>NUCLEOTIDE SEQUENCE [LARGE SCALE GENOMIC DNA]</scope>
    <source>
        <strain evidence="11">WM001</strain>
    </source>
</reference>
<dbReference type="Pfam" id="PF00561">
    <property type="entry name" value="Abhydrolase_1"/>
    <property type="match status" value="1"/>
</dbReference>
<dbReference type="Gene3D" id="3.40.50.1820">
    <property type="entry name" value="alpha/beta hydrolase"/>
    <property type="match status" value="1"/>
</dbReference>
<gene>
    <name evidence="11" type="ORF">SteCoe_19426</name>
</gene>
<dbReference type="EMBL" id="MPUH01000428">
    <property type="protein sequence ID" value="OMJ80329.1"/>
    <property type="molecule type" value="Genomic_DNA"/>
</dbReference>
<dbReference type="Proteomes" id="UP000187209">
    <property type="component" value="Unassembled WGS sequence"/>
</dbReference>
<keyword evidence="5" id="KW-0443">Lipid metabolism</keyword>
<accession>A0A1R2BU37</accession>
<dbReference type="InterPro" id="IPR000073">
    <property type="entry name" value="AB_hydrolase_1"/>
</dbReference>
<proteinExistence type="inferred from homology"/>
<dbReference type="OrthoDB" id="8040642at2759"/>
<comment type="caution">
    <text evidence="11">The sequence shown here is derived from an EMBL/GenBank/DDBJ whole genome shotgun (WGS) entry which is preliminary data.</text>
</comment>
<comment type="similarity">
    <text evidence="1 7">Belongs to the AB hydrolase superfamily. Lipase family.</text>
</comment>
<dbReference type="InterPro" id="IPR029058">
    <property type="entry name" value="AB_hydrolase_fold"/>
</dbReference>
<evidence type="ECO:0000313" key="12">
    <source>
        <dbReference type="Proteomes" id="UP000187209"/>
    </source>
</evidence>
<evidence type="ECO:0000256" key="7">
    <source>
        <dbReference type="PIRNR" id="PIRNR000862"/>
    </source>
</evidence>
<evidence type="ECO:0000256" key="1">
    <source>
        <dbReference type="ARBA" id="ARBA00010701"/>
    </source>
</evidence>
<evidence type="ECO:0000313" key="11">
    <source>
        <dbReference type="EMBL" id="OMJ80329.1"/>
    </source>
</evidence>